<dbReference type="AlphaFoldDB" id="A0A8H7V801"/>
<evidence type="ECO:0000256" key="3">
    <source>
        <dbReference type="ARBA" id="ARBA00022692"/>
    </source>
</evidence>
<evidence type="ECO:0000256" key="2">
    <source>
        <dbReference type="ARBA" id="ARBA00022448"/>
    </source>
</evidence>
<accession>A0A8H7V801</accession>
<evidence type="ECO:0000256" key="7">
    <source>
        <dbReference type="SAM" id="Phobius"/>
    </source>
</evidence>
<dbReference type="InterPro" id="IPR036259">
    <property type="entry name" value="MFS_trans_sf"/>
</dbReference>
<evidence type="ECO:0000256" key="4">
    <source>
        <dbReference type="ARBA" id="ARBA00022989"/>
    </source>
</evidence>
<feature type="transmembrane region" description="Helical" evidence="7">
    <location>
        <begin position="444"/>
        <end position="465"/>
    </location>
</feature>
<evidence type="ECO:0000313" key="9">
    <source>
        <dbReference type="EMBL" id="KAG2206768.1"/>
    </source>
</evidence>
<keyword evidence="10" id="KW-1185">Reference proteome</keyword>
<proteinExistence type="predicted"/>
<evidence type="ECO:0000256" key="1">
    <source>
        <dbReference type="ARBA" id="ARBA00004141"/>
    </source>
</evidence>
<feature type="region of interest" description="Disordered" evidence="6">
    <location>
        <begin position="477"/>
        <end position="505"/>
    </location>
</feature>
<evidence type="ECO:0000256" key="5">
    <source>
        <dbReference type="ARBA" id="ARBA00023136"/>
    </source>
</evidence>
<dbReference type="PANTHER" id="PTHR43791:SF36">
    <property type="entry name" value="TRANSPORTER, PUTATIVE (AFU_ORTHOLOGUE AFUA_6G08340)-RELATED"/>
    <property type="match status" value="1"/>
</dbReference>
<dbReference type="InterPro" id="IPR020846">
    <property type="entry name" value="MFS_dom"/>
</dbReference>
<keyword evidence="3 7" id="KW-0812">Transmembrane</keyword>
<dbReference type="Proteomes" id="UP000603453">
    <property type="component" value="Unassembled WGS sequence"/>
</dbReference>
<feature type="transmembrane region" description="Helical" evidence="7">
    <location>
        <begin position="410"/>
        <end position="432"/>
    </location>
</feature>
<dbReference type="PROSITE" id="PS50850">
    <property type="entry name" value="MFS"/>
    <property type="match status" value="1"/>
</dbReference>
<feature type="transmembrane region" description="Helical" evidence="7">
    <location>
        <begin position="150"/>
        <end position="174"/>
    </location>
</feature>
<dbReference type="SUPFAM" id="SSF103473">
    <property type="entry name" value="MFS general substrate transporter"/>
    <property type="match status" value="1"/>
</dbReference>
<feature type="transmembrane region" description="Helical" evidence="7">
    <location>
        <begin position="123"/>
        <end position="144"/>
    </location>
</feature>
<sequence>MLEKIDTTYTGTDMDLIHTGSHTLVDECHGFSDKPNNHSITPEDTSLEEKKILKSLDIHMMPLFCIFYFVDFLDRANIGNATLAGIQDDLHLTPAQLSTAISAFYITYIIFEVPSNMVLKRTNAVMWLSSIMLLWGFMTVIMAFAHNFAGLLVCRLLLGAAESGYVPGILYMMSKVYRPREFGLRVALLICMSSIAGIVSGPIAYGTSFLEGKGGLHGWQYLFIIEGIPTVILSVISFFYLFDDVQKVPWLSVRQKALHQQYTQTPKGQGSSTWVCFVKSLKDWKTTMFSVVYFLNAITVVSCQVFIPTIIDGFGFPVLTSQLLSAPPYVMQTVMIIAGGYMADKYTNKRGVLMATGFFIAAVGYMLLIVLESRWSRYASLFVIASGIGLQAPANVGWSSINFPDLEIRVIAVAIVVMVGNSGGIVSSYLYPLSDGPHYYFGNIFNLVCGVIGALWSGLTSYLLYRENKKMDRQYQEFGSETGRDNGQEEEEGQHQQQTQFRYYY</sequence>
<evidence type="ECO:0000259" key="8">
    <source>
        <dbReference type="PROSITE" id="PS50850"/>
    </source>
</evidence>
<feature type="transmembrane region" description="Helical" evidence="7">
    <location>
        <begin position="352"/>
        <end position="371"/>
    </location>
</feature>
<dbReference type="Gene3D" id="1.20.1250.20">
    <property type="entry name" value="MFS general substrate transporter like domains"/>
    <property type="match status" value="2"/>
</dbReference>
<comment type="subcellular location">
    <subcellularLocation>
        <location evidence="1">Membrane</location>
        <topology evidence="1">Multi-pass membrane protein</topology>
    </subcellularLocation>
</comment>
<evidence type="ECO:0000256" key="6">
    <source>
        <dbReference type="SAM" id="MobiDB-lite"/>
    </source>
</evidence>
<dbReference type="OrthoDB" id="2985014at2759"/>
<feature type="compositionally biased region" description="Low complexity" evidence="6">
    <location>
        <begin position="495"/>
        <end position="505"/>
    </location>
</feature>
<dbReference type="FunFam" id="1.20.1250.20:FF:000018">
    <property type="entry name" value="MFS transporter permease"/>
    <property type="match status" value="1"/>
</dbReference>
<keyword evidence="4 7" id="KW-1133">Transmembrane helix</keyword>
<dbReference type="PANTHER" id="PTHR43791">
    <property type="entry name" value="PERMEASE-RELATED"/>
    <property type="match status" value="1"/>
</dbReference>
<feature type="transmembrane region" description="Helical" evidence="7">
    <location>
        <begin position="219"/>
        <end position="242"/>
    </location>
</feature>
<keyword evidence="5 7" id="KW-0472">Membrane</keyword>
<dbReference type="Pfam" id="PF07690">
    <property type="entry name" value="MFS_1"/>
    <property type="match status" value="1"/>
</dbReference>
<protein>
    <recommendedName>
        <fullName evidence="8">Major facilitator superfamily (MFS) profile domain-containing protein</fullName>
    </recommendedName>
</protein>
<feature type="domain" description="Major facilitator superfamily (MFS) profile" evidence="8">
    <location>
        <begin position="60"/>
        <end position="469"/>
    </location>
</feature>
<comment type="caution">
    <text evidence="9">The sequence shown here is derived from an EMBL/GenBank/DDBJ whole genome shotgun (WGS) entry which is preliminary data.</text>
</comment>
<dbReference type="EMBL" id="JAEPRD010000029">
    <property type="protein sequence ID" value="KAG2206768.1"/>
    <property type="molecule type" value="Genomic_DNA"/>
</dbReference>
<dbReference type="GO" id="GO:0016020">
    <property type="term" value="C:membrane"/>
    <property type="evidence" value="ECO:0007669"/>
    <property type="project" value="UniProtKB-SubCell"/>
</dbReference>
<dbReference type="GO" id="GO:0022857">
    <property type="term" value="F:transmembrane transporter activity"/>
    <property type="evidence" value="ECO:0007669"/>
    <property type="project" value="InterPro"/>
</dbReference>
<name>A0A8H7V801_9FUNG</name>
<reference evidence="9" key="1">
    <citation type="submission" date="2020-12" db="EMBL/GenBank/DDBJ databases">
        <title>Metabolic potential, ecology and presence of endohyphal bacteria is reflected in genomic diversity of Mucoromycotina.</title>
        <authorList>
            <person name="Muszewska A."/>
            <person name="Okrasinska A."/>
            <person name="Steczkiewicz K."/>
            <person name="Drgas O."/>
            <person name="Orlowska M."/>
            <person name="Perlinska-Lenart U."/>
            <person name="Aleksandrzak-Piekarczyk T."/>
            <person name="Szatraj K."/>
            <person name="Zielenkiewicz U."/>
            <person name="Pilsyk S."/>
            <person name="Malc E."/>
            <person name="Mieczkowski P."/>
            <person name="Kruszewska J.S."/>
            <person name="Biernat P."/>
            <person name="Pawlowska J."/>
        </authorList>
    </citation>
    <scope>NUCLEOTIDE SEQUENCE</scope>
    <source>
        <strain evidence="9">WA0000017839</strain>
    </source>
</reference>
<gene>
    <name evidence="9" type="ORF">INT47_003710</name>
</gene>
<evidence type="ECO:0000313" key="10">
    <source>
        <dbReference type="Proteomes" id="UP000603453"/>
    </source>
</evidence>
<feature type="transmembrane region" description="Helical" evidence="7">
    <location>
        <begin position="377"/>
        <end position="398"/>
    </location>
</feature>
<organism evidence="9 10">
    <name type="scientific">Mucor saturninus</name>
    <dbReference type="NCBI Taxonomy" id="64648"/>
    <lineage>
        <taxon>Eukaryota</taxon>
        <taxon>Fungi</taxon>
        <taxon>Fungi incertae sedis</taxon>
        <taxon>Mucoromycota</taxon>
        <taxon>Mucoromycotina</taxon>
        <taxon>Mucoromycetes</taxon>
        <taxon>Mucorales</taxon>
        <taxon>Mucorineae</taxon>
        <taxon>Mucoraceae</taxon>
        <taxon>Mucor</taxon>
    </lineage>
</organism>
<dbReference type="FunFam" id="1.20.1250.20:FF:000013">
    <property type="entry name" value="MFS general substrate transporter"/>
    <property type="match status" value="1"/>
</dbReference>
<keyword evidence="2" id="KW-0813">Transport</keyword>
<feature type="transmembrane region" description="Helical" evidence="7">
    <location>
        <begin position="186"/>
        <end position="207"/>
    </location>
</feature>
<feature type="transmembrane region" description="Helical" evidence="7">
    <location>
        <begin position="323"/>
        <end position="343"/>
    </location>
</feature>
<dbReference type="InterPro" id="IPR011701">
    <property type="entry name" value="MFS"/>
</dbReference>
<feature type="transmembrane region" description="Helical" evidence="7">
    <location>
        <begin position="291"/>
        <end position="311"/>
    </location>
</feature>